<dbReference type="SUPFAM" id="SSF53850">
    <property type="entry name" value="Periplasmic binding protein-like II"/>
    <property type="match status" value="1"/>
</dbReference>
<reference evidence="3 4" key="1">
    <citation type="submission" date="2018-07" db="EMBL/GenBank/DDBJ databases">
        <title>Genomic Encyclopedia of Type Strains, Phase IV (KMG-IV): sequencing the most valuable type-strain genomes for metagenomic binning, comparative biology and taxonomic classification.</title>
        <authorList>
            <person name="Goeker M."/>
        </authorList>
    </citation>
    <scope>NUCLEOTIDE SEQUENCE [LARGE SCALE GENOMIC DNA]</scope>
    <source>
        <strain evidence="3 4">DSM 4134</strain>
    </source>
</reference>
<evidence type="ECO:0000313" key="4">
    <source>
        <dbReference type="Proteomes" id="UP000256779"/>
    </source>
</evidence>
<dbReference type="Pfam" id="PF12849">
    <property type="entry name" value="PBP_like_2"/>
    <property type="match status" value="1"/>
</dbReference>
<dbReference type="PANTHER" id="PTHR30570:SF1">
    <property type="entry name" value="PHOSPHATE-BINDING PROTEIN PSTS"/>
    <property type="match status" value="1"/>
</dbReference>
<organism evidence="3 4">
    <name type="scientific">Marinoscillum furvescens DSM 4134</name>
    <dbReference type="NCBI Taxonomy" id="1122208"/>
    <lineage>
        <taxon>Bacteria</taxon>
        <taxon>Pseudomonadati</taxon>
        <taxon>Bacteroidota</taxon>
        <taxon>Cytophagia</taxon>
        <taxon>Cytophagales</taxon>
        <taxon>Reichenbachiellaceae</taxon>
        <taxon>Marinoscillum</taxon>
    </lineage>
</organism>
<evidence type="ECO:0000259" key="2">
    <source>
        <dbReference type="Pfam" id="PF12849"/>
    </source>
</evidence>
<keyword evidence="1" id="KW-0732">Signal</keyword>
<evidence type="ECO:0000313" key="3">
    <source>
        <dbReference type="EMBL" id="REE05564.1"/>
    </source>
</evidence>
<feature type="domain" description="PBP" evidence="2">
    <location>
        <begin position="4"/>
        <end position="227"/>
    </location>
</feature>
<proteinExistence type="predicted"/>
<dbReference type="InterPro" id="IPR050811">
    <property type="entry name" value="Phosphate_ABC_transporter"/>
</dbReference>
<comment type="caution">
    <text evidence="3">The sequence shown here is derived from an EMBL/GenBank/DDBJ whole genome shotgun (WGS) entry which is preliminary data.</text>
</comment>
<keyword evidence="4" id="KW-1185">Reference proteome</keyword>
<dbReference type="Proteomes" id="UP000256779">
    <property type="component" value="Unassembled WGS sequence"/>
</dbReference>
<dbReference type="Gene3D" id="3.40.190.10">
    <property type="entry name" value="Periplasmic binding protein-like II"/>
    <property type="match status" value="2"/>
</dbReference>
<dbReference type="PANTHER" id="PTHR30570">
    <property type="entry name" value="PERIPLASMIC PHOSPHATE BINDING COMPONENT OF PHOSPHATE ABC TRANSPORTER"/>
    <property type="match status" value="1"/>
</dbReference>
<sequence length="242" mass="26884">MYETFLELKTDFEKIQDTIKVTLEGGGSRTGLMAIESHSADIGLSSFPFDLTETLGTGHNVSEQVVAYDAIVLITNQHNPITALSDEQVQAIYTGKTYDWEQLGGEKGLISPLIRDENSGTQRFFEDHFAVHELAKTAEVVDHNSEIVAKVSGNKHCIGFIGFAYFTESVHNLLLHTKDSTPEGSYVAPTHRNLKNGSYPLKRGLRVYFRQGDDPAVDAFLKYLQTDRAHMIIESYGLIAAK</sequence>
<evidence type="ECO:0000256" key="1">
    <source>
        <dbReference type="ARBA" id="ARBA00022729"/>
    </source>
</evidence>
<protein>
    <submittedName>
        <fullName evidence="3">Phosphate ABC transporter substrate-binding protein (PhoT family)</fullName>
    </submittedName>
</protein>
<gene>
    <name evidence="3" type="ORF">C7460_10180</name>
</gene>
<dbReference type="InterPro" id="IPR024370">
    <property type="entry name" value="PBP_domain"/>
</dbReference>
<dbReference type="AlphaFoldDB" id="A0A3D9LGI0"/>
<name>A0A3D9LGI0_MARFU</name>
<dbReference type="EMBL" id="QREG01000001">
    <property type="protein sequence ID" value="REE05564.1"/>
    <property type="molecule type" value="Genomic_DNA"/>
</dbReference>
<accession>A0A3D9LGI0</accession>